<gene>
    <name evidence="1" type="ORF">ACEWY4_000994</name>
</gene>
<dbReference type="AlphaFoldDB" id="A0ABD1KY81"/>
<evidence type="ECO:0000313" key="1">
    <source>
        <dbReference type="EMBL" id="KAL2104126.1"/>
    </source>
</evidence>
<dbReference type="EMBL" id="JBHFQA010000001">
    <property type="protein sequence ID" value="KAL2104126.1"/>
    <property type="molecule type" value="Genomic_DNA"/>
</dbReference>
<dbReference type="Proteomes" id="UP001591681">
    <property type="component" value="Unassembled WGS sequence"/>
</dbReference>
<organism evidence="1 2">
    <name type="scientific">Coilia grayii</name>
    <name type="common">Gray's grenadier anchovy</name>
    <dbReference type="NCBI Taxonomy" id="363190"/>
    <lineage>
        <taxon>Eukaryota</taxon>
        <taxon>Metazoa</taxon>
        <taxon>Chordata</taxon>
        <taxon>Craniata</taxon>
        <taxon>Vertebrata</taxon>
        <taxon>Euteleostomi</taxon>
        <taxon>Actinopterygii</taxon>
        <taxon>Neopterygii</taxon>
        <taxon>Teleostei</taxon>
        <taxon>Clupei</taxon>
        <taxon>Clupeiformes</taxon>
        <taxon>Clupeoidei</taxon>
        <taxon>Engraulidae</taxon>
        <taxon>Coilinae</taxon>
        <taxon>Coilia</taxon>
    </lineage>
</organism>
<sequence length="257" mass="29621">MTQSCVCLWNVRPSDQERPVDTAVSDTSTAIQSGIAVNVTQRNPEFWARIAAQSSHWPWKQADWIVSKEGEVSGTMSSRDPLYKEQIGTTSELDYRQYLQRLFGEATAEYFLSLSPLETDTPLWYTQMMDRLGDNVSAMAVWDALSDRTRALVMEMEANSHQYFFVISDFMYTYIHTPPQVLSSPFIQVKNREVESRKSLRHLSGVKLMFRHAKYHEACSALLLEQNPPFFLQDLEDSRPARFLRQEDATPEDGFKD</sequence>
<keyword evidence="2" id="KW-1185">Reference proteome</keyword>
<accession>A0ABD1KY81</accession>
<reference evidence="1 2" key="1">
    <citation type="submission" date="2024-09" db="EMBL/GenBank/DDBJ databases">
        <title>A chromosome-level genome assembly of Gray's grenadier anchovy, Coilia grayii.</title>
        <authorList>
            <person name="Fu Z."/>
        </authorList>
    </citation>
    <scope>NUCLEOTIDE SEQUENCE [LARGE SCALE GENOMIC DNA]</scope>
    <source>
        <strain evidence="1">G4</strain>
        <tissue evidence="1">Muscle</tissue>
    </source>
</reference>
<proteinExistence type="predicted"/>
<evidence type="ECO:0000313" key="2">
    <source>
        <dbReference type="Proteomes" id="UP001591681"/>
    </source>
</evidence>
<protein>
    <submittedName>
        <fullName evidence="1">Uncharacterized protein</fullName>
    </submittedName>
</protein>
<comment type="caution">
    <text evidence="1">The sequence shown here is derived from an EMBL/GenBank/DDBJ whole genome shotgun (WGS) entry which is preliminary data.</text>
</comment>
<name>A0ABD1KY81_9TELE</name>